<evidence type="ECO:0000256" key="1">
    <source>
        <dbReference type="ARBA" id="ARBA00023125"/>
    </source>
</evidence>
<feature type="domain" description="HTH merR-type" evidence="3">
    <location>
        <begin position="9"/>
        <end position="74"/>
    </location>
</feature>
<dbReference type="EMBL" id="CP027666">
    <property type="protein sequence ID" value="AVO34197.1"/>
    <property type="molecule type" value="Genomic_DNA"/>
</dbReference>
<dbReference type="SUPFAM" id="SSF46955">
    <property type="entry name" value="Putative DNA-binding domain"/>
    <property type="match status" value="1"/>
</dbReference>
<keyword evidence="1" id="KW-0238">DNA-binding</keyword>
<dbReference type="InterPro" id="IPR009061">
    <property type="entry name" value="DNA-bd_dom_put_sf"/>
</dbReference>
<proteinExistence type="predicted"/>
<dbReference type="Proteomes" id="UP000239709">
    <property type="component" value="Chromosome"/>
</dbReference>
<dbReference type="InterPro" id="IPR000551">
    <property type="entry name" value="MerR-type_HTH_dom"/>
</dbReference>
<evidence type="ECO:0000313" key="4">
    <source>
        <dbReference type="EMBL" id="AVO34197.1"/>
    </source>
</evidence>
<reference evidence="4 5" key="1">
    <citation type="submission" date="2018-03" db="EMBL/GenBank/DDBJ databases">
        <title>Genome sequencing of Ottowia sp.</title>
        <authorList>
            <person name="Kim S.-J."/>
            <person name="Heo J."/>
            <person name="Kwon S.-W."/>
        </authorList>
    </citation>
    <scope>NUCLEOTIDE SEQUENCE [LARGE SCALE GENOMIC DNA]</scope>
    <source>
        <strain evidence="4 5">KADR8-3</strain>
    </source>
</reference>
<dbReference type="KEGG" id="otk:C6570_08040"/>
<name>A0A2S0MEE1_9BURK</name>
<evidence type="ECO:0000259" key="3">
    <source>
        <dbReference type="PROSITE" id="PS50937"/>
    </source>
</evidence>
<dbReference type="GO" id="GO:0003677">
    <property type="term" value="F:DNA binding"/>
    <property type="evidence" value="ECO:0007669"/>
    <property type="project" value="UniProtKB-KW"/>
</dbReference>
<dbReference type="Gene3D" id="1.10.1660.10">
    <property type="match status" value="1"/>
</dbReference>
<dbReference type="PROSITE" id="PS50937">
    <property type="entry name" value="HTH_MERR_2"/>
    <property type="match status" value="1"/>
</dbReference>
<dbReference type="Pfam" id="PF13411">
    <property type="entry name" value="MerR_1"/>
    <property type="match status" value="1"/>
</dbReference>
<sequence length="148" mass="17076">MGNMRGMLISELAERCGTTVHALRHYEKCGLLQPARRANGWRDYPASLQREVVFITMSRAIGFSLREIGEWLPAYRSRRLTLAQLDEIMVQRIADIDARLAELARQRQAVVDHRAWIRQQQQRLARPAKPGGSKPWPRTPHQRKKGTP</sequence>
<dbReference type="PANTHER" id="PTHR30204">
    <property type="entry name" value="REDOX-CYCLING DRUG-SENSING TRANSCRIPTIONAL ACTIVATOR SOXR"/>
    <property type="match status" value="1"/>
</dbReference>
<protein>
    <submittedName>
        <fullName evidence="4">MerR family transcriptional regulator</fullName>
    </submittedName>
</protein>
<gene>
    <name evidence="4" type="ORF">C6570_08040</name>
</gene>
<evidence type="ECO:0000256" key="2">
    <source>
        <dbReference type="SAM" id="MobiDB-lite"/>
    </source>
</evidence>
<evidence type="ECO:0000313" key="5">
    <source>
        <dbReference type="Proteomes" id="UP000239709"/>
    </source>
</evidence>
<keyword evidence="5" id="KW-1185">Reference proteome</keyword>
<dbReference type="InterPro" id="IPR047057">
    <property type="entry name" value="MerR_fam"/>
</dbReference>
<feature type="region of interest" description="Disordered" evidence="2">
    <location>
        <begin position="121"/>
        <end position="148"/>
    </location>
</feature>
<dbReference type="AlphaFoldDB" id="A0A2S0MEE1"/>
<dbReference type="SMART" id="SM00422">
    <property type="entry name" value="HTH_MERR"/>
    <property type="match status" value="1"/>
</dbReference>
<organism evidence="4 5">
    <name type="scientific">Ottowia oryzae</name>
    <dbReference type="NCBI Taxonomy" id="2109914"/>
    <lineage>
        <taxon>Bacteria</taxon>
        <taxon>Pseudomonadati</taxon>
        <taxon>Pseudomonadota</taxon>
        <taxon>Betaproteobacteria</taxon>
        <taxon>Burkholderiales</taxon>
        <taxon>Comamonadaceae</taxon>
        <taxon>Ottowia</taxon>
    </lineage>
</organism>
<dbReference type="GO" id="GO:0003700">
    <property type="term" value="F:DNA-binding transcription factor activity"/>
    <property type="evidence" value="ECO:0007669"/>
    <property type="project" value="InterPro"/>
</dbReference>
<dbReference type="PANTHER" id="PTHR30204:SF92">
    <property type="entry name" value="HTH-TYPE TRANSCRIPTIONAL REGULATOR ZNTR"/>
    <property type="match status" value="1"/>
</dbReference>
<accession>A0A2S0MEE1</accession>